<evidence type="ECO:0000313" key="11">
    <source>
        <dbReference type="Proteomes" id="UP000198833"/>
    </source>
</evidence>
<evidence type="ECO:0000256" key="2">
    <source>
        <dbReference type="ARBA" id="ARBA00007069"/>
    </source>
</evidence>
<proteinExistence type="inferred from homology"/>
<evidence type="ECO:0000256" key="7">
    <source>
        <dbReference type="ARBA" id="ARBA00023136"/>
    </source>
</evidence>
<dbReference type="GO" id="GO:0005886">
    <property type="term" value="C:plasma membrane"/>
    <property type="evidence" value="ECO:0007669"/>
    <property type="project" value="UniProtKB-SubCell"/>
</dbReference>
<evidence type="ECO:0000256" key="4">
    <source>
        <dbReference type="ARBA" id="ARBA00022475"/>
    </source>
</evidence>
<evidence type="ECO:0000313" key="10">
    <source>
        <dbReference type="EMBL" id="SEQ51752.1"/>
    </source>
</evidence>
<dbReference type="InterPro" id="IPR035906">
    <property type="entry name" value="MetI-like_sf"/>
</dbReference>
<feature type="domain" description="ABC transmembrane type-1" evidence="9">
    <location>
        <begin position="59"/>
        <end position="261"/>
    </location>
</feature>
<name>A0A1H9GNN9_9LACT</name>
<dbReference type="PANTHER" id="PTHR42929:SF1">
    <property type="entry name" value="INNER MEMBRANE ABC TRANSPORTER PERMEASE PROTEIN YDCU-RELATED"/>
    <property type="match status" value="1"/>
</dbReference>
<protein>
    <submittedName>
        <fullName evidence="10">Spermidine/putrescine transport system permease protein</fullName>
    </submittedName>
</protein>
<feature type="transmembrane region" description="Helical" evidence="8">
    <location>
        <begin position="200"/>
        <end position="219"/>
    </location>
</feature>
<reference evidence="10 11" key="1">
    <citation type="submission" date="2016-10" db="EMBL/GenBank/DDBJ databases">
        <authorList>
            <person name="de Groot N.N."/>
        </authorList>
    </citation>
    <scope>NUCLEOTIDE SEQUENCE [LARGE SCALE GENOMIC DNA]</scope>
    <source>
        <strain evidence="10 11">DSM 15695</strain>
    </source>
</reference>
<comment type="similarity">
    <text evidence="2">Belongs to the binding-protein-dependent transport system permease family. CysTW subfamily.</text>
</comment>
<keyword evidence="4" id="KW-1003">Cell membrane</keyword>
<keyword evidence="3 8" id="KW-0813">Transport</keyword>
<dbReference type="Proteomes" id="UP000198833">
    <property type="component" value="Unassembled WGS sequence"/>
</dbReference>
<dbReference type="AlphaFoldDB" id="A0A1H9GNN9"/>
<comment type="subcellular location">
    <subcellularLocation>
        <location evidence="1 8">Cell membrane</location>
        <topology evidence="1 8">Multi-pass membrane protein</topology>
    </subcellularLocation>
</comment>
<evidence type="ECO:0000259" key="9">
    <source>
        <dbReference type="PROSITE" id="PS50928"/>
    </source>
</evidence>
<feature type="transmembrane region" description="Helical" evidence="8">
    <location>
        <begin position="136"/>
        <end position="160"/>
    </location>
</feature>
<sequence length="274" mass="30937">MNLTKKTQIYAIPYYLWIGIFVIAPLLLLLYRSLFNVSGELTLANYVNYFTSKNYLLMTLSSVFYAGLVTLITFIFAYPMAYGLTKLKNKQFWILLVILPTWINLLLKIYAFIGILSKSGPVNQFLMWIGLQPQQLLFTNLAFLIVAAYIEIPFMLIPIYNSINEIPQSLYQASLDLGANQWTTLRRIVLPLSMRGVRSGVQAVFIPSLSLFMLTRLIGGNRVITLGTAVEQHFLVTQNLGMGATIGVVLMLAMFLIMFLTRQRQKGGASHATK</sequence>
<organism evidence="10 11">
    <name type="scientific">Ignavigranum ruoffiae</name>
    <dbReference type="NCBI Taxonomy" id="89093"/>
    <lineage>
        <taxon>Bacteria</taxon>
        <taxon>Bacillati</taxon>
        <taxon>Bacillota</taxon>
        <taxon>Bacilli</taxon>
        <taxon>Lactobacillales</taxon>
        <taxon>Aerococcaceae</taxon>
        <taxon>Ignavigranum</taxon>
    </lineage>
</organism>
<feature type="transmembrane region" description="Helical" evidence="8">
    <location>
        <begin position="92"/>
        <end position="116"/>
    </location>
</feature>
<dbReference type="RefSeq" id="WP_092572670.1">
    <property type="nucleotide sequence ID" value="NZ_CALUDV010000041.1"/>
</dbReference>
<dbReference type="InterPro" id="IPR000515">
    <property type="entry name" value="MetI-like"/>
</dbReference>
<feature type="transmembrane region" description="Helical" evidence="8">
    <location>
        <begin position="12"/>
        <end position="35"/>
    </location>
</feature>
<dbReference type="EMBL" id="FOEN01000016">
    <property type="protein sequence ID" value="SEQ51752.1"/>
    <property type="molecule type" value="Genomic_DNA"/>
</dbReference>
<evidence type="ECO:0000256" key="8">
    <source>
        <dbReference type="RuleBase" id="RU363032"/>
    </source>
</evidence>
<keyword evidence="7 8" id="KW-0472">Membrane</keyword>
<keyword evidence="5 8" id="KW-0812">Transmembrane</keyword>
<dbReference type="CDD" id="cd06261">
    <property type="entry name" value="TM_PBP2"/>
    <property type="match status" value="1"/>
</dbReference>
<keyword evidence="6 8" id="KW-1133">Transmembrane helix</keyword>
<dbReference type="Gene3D" id="1.10.3720.10">
    <property type="entry name" value="MetI-like"/>
    <property type="match status" value="1"/>
</dbReference>
<dbReference type="GO" id="GO:0055085">
    <property type="term" value="P:transmembrane transport"/>
    <property type="evidence" value="ECO:0007669"/>
    <property type="project" value="InterPro"/>
</dbReference>
<keyword evidence="11" id="KW-1185">Reference proteome</keyword>
<evidence type="ECO:0000256" key="1">
    <source>
        <dbReference type="ARBA" id="ARBA00004651"/>
    </source>
</evidence>
<dbReference type="OrthoDB" id="9807047at2"/>
<feature type="transmembrane region" description="Helical" evidence="8">
    <location>
        <begin position="55"/>
        <end position="80"/>
    </location>
</feature>
<gene>
    <name evidence="10" type="ORF">SAMN04488558_1165</name>
</gene>
<dbReference type="Pfam" id="PF00528">
    <property type="entry name" value="BPD_transp_1"/>
    <property type="match status" value="1"/>
</dbReference>
<feature type="transmembrane region" description="Helical" evidence="8">
    <location>
        <begin position="239"/>
        <end position="260"/>
    </location>
</feature>
<evidence type="ECO:0000256" key="3">
    <source>
        <dbReference type="ARBA" id="ARBA00022448"/>
    </source>
</evidence>
<dbReference type="PROSITE" id="PS50928">
    <property type="entry name" value="ABC_TM1"/>
    <property type="match status" value="1"/>
</dbReference>
<evidence type="ECO:0000256" key="6">
    <source>
        <dbReference type="ARBA" id="ARBA00022989"/>
    </source>
</evidence>
<dbReference type="SUPFAM" id="SSF161098">
    <property type="entry name" value="MetI-like"/>
    <property type="match status" value="1"/>
</dbReference>
<dbReference type="PANTHER" id="PTHR42929">
    <property type="entry name" value="INNER MEMBRANE ABC TRANSPORTER PERMEASE PROTEIN YDCU-RELATED-RELATED"/>
    <property type="match status" value="1"/>
</dbReference>
<dbReference type="STRING" id="89093.SAMN04488558_1165"/>
<evidence type="ECO:0000256" key="5">
    <source>
        <dbReference type="ARBA" id="ARBA00022692"/>
    </source>
</evidence>
<accession>A0A1H9GNN9</accession>